<evidence type="ECO:0000256" key="5">
    <source>
        <dbReference type="ARBA" id="ARBA00022801"/>
    </source>
</evidence>
<sequence>MKLIHLSDLHIGKRVNEFSMIEDQKYILNQILEIIRKEEPDAVLIAGDIYDKSVPSAEAVEVFDDFLVSLAEAELPVFLISGNHDSAERLSFGGRILEKSRIHVSPVYHGETAPVTLRDSWGPVRVFMLPFVKPSQVRAFFPDREIETYTDAVAAAVESMDVDEKERNVLITHQFVTGSVRCESEELSVGGTDNVDAGVFEAFDYVALGHLHGPQSAGKETVRYCGSPLKYSFSEVRHQKSVTVLELREKGQVTVKTRPLTPRRDLEEIRGNYMEVTDRSFYETLDTDRYFHIILTDEEDIPDAVGKLRSIYPNLMRLSYDNRRTRGDRAPGELRPAGQKKSPLDLFSDLYRMQNNRELSPRQAEFMKTLIEEIWEEG</sequence>
<keyword evidence="4 7" id="KW-0540">Nuclease</keyword>
<keyword evidence="11" id="KW-1185">Reference proteome</keyword>
<dbReference type="EMBL" id="JACRYT010000003">
    <property type="protein sequence ID" value="MBC6679238.1"/>
    <property type="molecule type" value="Genomic_DNA"/>
</dbReference>
<evidence type="ECO:0000256" key="3">
    <source>
        <dbReference type="ARBA" id="ARBA00013365"/>
    </source>
</evidence>
<evidence type="ECO:0000313" key="10">
    <source>
        <dbReference type="EMBL" id="MBC6679238.1"/>
    </source>
</evidence>
<evidence type="ECO:0000259" key="8">
    <source>
        <dbReference type="Pfam" id="PF00149"/>
    </source>
</evidence>
<evidence type="ECO:0000256" key="6">
    <source>
        <dbReference type="ARBA" id="ARBA00022839"/>
    </source>
</evidence>
<name>A0A923NNG1_9FIRM</name>
<evidence type="ECO:0000256" key="4">
    <source>
        <dbReference type="ARBA" id="ARBA00022722"/>
    </source>
</evidence>
<protein>
    <recommendedName>
        <fullName evidence="3 7">Nuclease SbcCD subunit D</fullName>
    </recommendedName>
</protein>
<keyword evidence="5 7" id="KW-0378">Hydrolase</keyword>
<dbReference type="GO" id="GO:0004519">
    <property type="term" value="F:endonuclease activity"/>
    <property type="evidence" value="ECO:0007669"/>
    <property type="project" value="UniProtKB-KW"/>
</dbReference>
<dbReference type="SUPFAM" id="SSF56300">
    <property type="entry name" value="Metallo-dependent phosphatases"/>
    <property type="match status" value="1"/>
</dbReference>
<dbReference type="Gene3D" id="3.60.21.10">
    <property type="match status" value="1"/>
</dbReference>
<dbReference type="RefSeq" id="WP_187302338.1">
    <property type="nucleotide sequence ID" value="NZ_JACRYT010000003.1"/>
</dbReference>
<evidence type="ECO:0000313" key="11">
    <source>
        <dbReference type="Proteomes" id="UP000602647"/>
    </source>
</evidence>
<dbReference type="PANTHER" id="PTHR30337">
    <property type="entry name" value="COMPONENT OF ATP-DEPENDENT DSDNA EXONUCLEASE"/>
    <property type="match status" value="1"/>
</dbReference>
<dbReference type="InterPro" id="IPR026843">
    <property type="entry name" value="SbcD_C"/>
</dbReference>
<evidence type="ECO:0000256" key="7">
    <source>
        <dbReference type="RuleBase" id="RU363069"/>
    </source>
</evidence>
<dbReference type="GO" id="GO:0006260">
    <property type="term" value="P:DNA replication"/>
    <property type="evidence" value="ECO:0007669"/>
    <property type="project" value="UniProtKB-KW"/>
</dbReference>
<dbReference type="PANTHER" id="PTHR30337:SF0">
    <property type="entry name" value="NUCLEASE SBCCD SUBUNIT D"/>
    <property type="match status" value="1"/>
</dbReference>
<comment type="similarity">
    <text evidence="1 7">Belongs to the SbcD family.</text>
</comment>
<gene>
    <name evidence="7" type="primary">sbcD</name>
    <name evidence="10" type="ORF">H9L42_05280</name>
</gene>
<proteinExistence type="inferred from homology"/>
<keyword evidence="6 7" id="KW-0269">Exonuclease</keyword>
<dbReference type="AlphaFoldDB" id="A0A923NNG1"/>
<comment type="function">
    <text evidence="7">SbcCD cleaves DNA hairpin structures. These structures can inhibit DNA replication and are intermediates in certain DNA recombination reactions. The complex acts as a 3'-&gt;5' double strand exonuclease that can open hairpins. It also has a 5' single-strand endonuclease activity.</text>
</comment>
<evidence type="ECO:0000259" key="9">
    <source>
        <dbReference type="Pfam" id="PF12320"/>
    </source>
</evidence>
<accession>A0A923NNG1</accession>
<dbReference type="NCBIfam" id="TIGR00619">
    <property type="entry name" value="sbcd"/>
    <property type="match status" value="1"/>
</dbReference>
<dbReference type="GO" id="GO:0006310">
    <property type="term" value="P:DNA recombination"/>
    <property type="evidence" value="ECO:0007669"/>
    <property type="project" value="UniProtKB-KW"/>
</dbReference>
<comment type="subunit">
    <text evidence="2 7">Heterodimer of SbcC and SbcD.</text>
</comment>
<keyword evidence="7" id="KW-0233">DNA recombination</keyword>
<reference evidence="10" key="1">
    <citation type="submission" date="2020-08" db="EMBL/GenBank/DDBJ databases">
        <title>Genome public.</title>
        <authorList>
            <person name="Liu C."/>
            <person name="Sun Q."/>
        </authorList>
    </citation>
    <scope>NUCLEOTIDE SEQUENCE</scope>
    <source>
        <strain evidence="10">BX12</strain>
    </source>
</reference>
<feature type="domain" description="Calcineurin-like phosphoesterase" evidence="8">
    <location>
        <begin position="1"/>
        <end position="214"/>
    </location>
</feature>
<evidence type="ECO:0000256" key="1">
    <source>
        <dbReference type="ARBA" id="ARBA00010555"/>
    </source>
</evidence>
<dbReference type="CDD" id="cd00840">
    <property type="entry name" value="MPP_Mre11_N"/>
    <property type="match status" value="1"/>
</dbReference>
<feature type="domain" description="Nuclease SbcCD subunit D C-terminal" evidence="9">
    <location>
        <begin position="263"/>
        <end position="354"/>
    </location>
</feature>
<keyword evidence="7" id="KW-0235">DNA replication</keyword>
<evidence type="ECO:0000256" key="2">
    <source>
        <dbReference type="ARBA" id="ARBA00011322"/>
    </source>
</evidence>
<dbReference type="GO" id="GO:0008408">
    <property type="term" value="F:3'-5' exonuclease activity"/>
    <property type="evidence" value="ECO:0007669"/>
    <property type="project" value="InterPro"/>
</dbReference>
<comment type="caution">
    <text evidence="10">The sequence shown here is derived from an EMBL/GenBank/DDBJ whole genome shotgun (WGS) entry which is preliminary data.</text>
</comment>
<dbReference type="InterPro" id="IPR004593">
    <property type="entry name" value="SbcD"/>
</dbReference>
<dbReference type="InterPro" id="IPR050535">
    <property type="entry name" value="DNA_Repair-Maintenance_Comp"/>
</dbReference>
<dbReference type="InterPro" id="IPR041796">
    <property type="entry name" value="Mre11_N"/>
</dbReference>
<keyword evidence="7" id="KW-0255">Endonuclease</keyword>
<dbReference type="Pfam" id="PF00149">
    <property type="entry name" value="Metallophos"/>
    <property type="match status" value="1"/>
</dbReference>
<dbReference type="InterPro" id="IPR004843">
    <property type="entry name" value="Calcineurin-like_PHP"/>
</dbReference>
<dbReference type="InterPro" id="IPR029052">
    <property type="entry name" value="Metallo-depent_PP-like"/>
</dbReference>
<dbReference type="Pfam" id="PF12320">
    <property type="entry name" value="SbcD_C"/>
    <property type="match status" value="1"/>
</dbReference>
<dbReference type="Proteomes" id="UP000602647">
    <property type="component" value="Unassembled WGS sequence"/>
</dbReference>
<organism evidence="10 11">
    <name type="scientific">Zhenpiania hominis</name>
    <dbReference type="NCBI Taxonomy" id="2763644"/>
    <lineage>
        <taxon>Bacteria</taxon>
        <taxon>Bacillati</taxon>
        <taxon>Bacillota</taxon>
        <taxon>Clostridia</taxon>
        <taxon>Peptostreptococcales</taxon>
        <taxon>Anaerovoracaceae</taxon>
        <taxon>Zhenpiania</taxon>
    </lineage>
</organism>